<keyword evidence="1" id="KW-0472">Membrane</keyword>
<comment type="caution">
    <text evidence="2">The sequence shown here is derived from an EMBL/GenBank/DDBJ whole genome shotgun (WGS) entry which is preliminary data.</text>
</comment>
<protein>
    <submittedName>
        <fullName evidence="2">Uncharacterized protein</fullName>
    </submittedName>
</protein>
<dbReference type="AlphaFoldDB" id="A0A3D8IYH0"/>
<keyword evidence="3" id="KW-1185">Reference proteome</keyword>
<feature type="transmembrane region" description="Helical" evidence="1">
    <location>
        <begin position="12"/>
        <end position="37"/>
    </location>
</feature>
<accession>A0A3D8IYH0</accession>
<reference evidence="2 3" key="1">
    <citation type="submission" date="2018-04" db="EMBL/GenBank/DDBJ databases">
        <title>Novel Campyloabacter and Helicobacter Species and Strains.</title>
        <authorList>
            <person name="Mannion A.J."/>
            <person name="Shen Z."/>
            <person name="Fox J.G."/>
        </authorList>
    </citation>
    <scope>NUCLEOTIDE SEQUENCE [LARGE SCALE GENOMIC DNA]</scope>
    <source>
        <strain evidence="2 3">ATCC 700242</strain>
    </source>
</reference>
<organism evidence="2 3">
    <name type="scientific">Helicobacter cholecystus</name>
    <dbReference type="NCBI Taxonomy" id="45498"/>
    <lineage>
        <taxon>Bacteria</taxon>
        <taxon>Pseudomonadati</taxon>
        <taxon>Campylobacterota</taxon>
        <taxon>Epsilonproteobacteria</taxon>
        <taxon>Campylobacterales</taxon>
        <taxon>Helicobacteraceae</taxon>
        <taxon>Helicobacter</taxon>
    </lineage>
</organism>
<evidence type="ECO:0000313" key="2">
    <source>
        <dbReference type="EMBL" id="RDU70103.1"/>
    </source>
</evidence>
<evidence type="ECO:0000313" key="3">
    <source>
        <dbReference type="Proteomes" id="UP000257067"/>
    </source>
</evidence>
<dbReference type="EMBL" id="NXLU01000001">
    <property type="protein sequence ID" value="RDU70103.1"/>
    <property type="molecule type" value="Genomic_DNA"/>
</dbReference>
<proteinExistence type="predicted"/>
<dbReference type="RefSeq" id="WP_104724010.1">
    <property type="nucleotide sequence ID" value="NZ_FZNE01000002.1"/>
</dbReference>
<name>A0A3D8IYH0_9HELI</name>
<keyword evidence="1" id="KW-1133">Transmembrane helix</keyword>
<gene>
    <name evidence="2" type="ORF">CQA62_01455</name>
</gene>
<sequence length="129" mass="14786">MGLNASEVASLMGITISAMGVFIAITTIVVSCVAIYIQKSSIKKNEQEFKEHFDKMLDTVSQNPMVLENFIKCIVEKDEFKKRFLDLIRTETENILDSRQTIKSKEQNNVDYELSQEELKVQSQFQGKE</sequence>
<evidence type="ECO:0000256" key="1">
    <source>
        <dbReference type="SAM" id="Phobius"/>
    </source>
</evidence>
<dbReference type="Proteomes" id="UP000257067">
    <property type="component" value="Unassembled WGS sequence"/>
</dbReference>
<keyword evidence="1" id="KW-0812">Transmembrane</keyword>